<evidence type="ECO:0000259" key="14">
    <source>
        <dbReference type="PROSITE" id="PS50271"/>
    </source>
</evidence>
<evidence type="ECO:0000256" key="12">
    <source>
        <dbReference type="PROSITE-ProRule" id="PRU00502"/>
    </source>
</evidence>
<dbReference type="SUPFAM" id="SSF57850">
    <property type="entry name" value="RING/U-box"/>
    <property type="match status" value="1"/>
</dbReference>
<keyword evidence="7 12" id="KW-0863">Zinc-finger</keyword>
<dbReference type="Gene3D" id="3.30.40.10">
    <property type="entry name" value="Zinc/RING finger domain, C3HC4 (zinc finger)"/>
    <property type="match status" value="1"/>
</dbReference>
<comment type="catalytic activity">
    <reaction evidence="1">
        <text>Thiol-dependent hydrolysis of ester, thioester, amide, peptide and isopeptide bonds formed by the C-terminal Gly of ubiquitin (a 76-residue protein attached to proteins as an intracellular targeting signal).</text>
        <dbReference type="EC" id="3.4.19.12"/>
    </reaction>
</comment>
<evidence type="ECO:0000256" key="4">
    <source>
        <dbReference type="ARBA" id="ARBA00022670"/>
    </source>
</evidence>
<dbReference type="OrthoDB" id="809789at2759"/>
<evidence type="ECO:0000256" key="7">
    <source>
        <dbReference type="ARBA" id="ARBA00022771"/>
    </source>
</evidence>
<keyword evidence="16" id="KW-1185">Reference proteome</keyword>
<reference evidence="15 16" key="1">
    <citation type="submission" date="2020-10" db="EMBL/GenBank/DDBJ databases">
        <title>Plant Genome Project.</title>
        <authorList>
            <person name="Zhang R.-G."/>
        </authorList>
    </citation>
    <scope>NUCLEOTIDE SEQUENCE [LARGE SCALE GENOMIC DNA]</scope>
    <source>
        <strain evidence="15">FAFU-HL-1</strain>
        <tissue evidence="15">Leaf</tissue>
    </source>
</reference>
<evidence type="ECO:0000256" key="2">
    <source>
        <dbReference type="ARBA" id="ARBA00009085"/>
    </source>
</evidence>
<sequence>MEVSKCSHKSDSVTSPSLGDTTVLSSPSPLPLQVRINFTLKKRFRDDKPDGPAPIESLSGSDTRTNSSQIQPRVLRLFRNSVELPEKVRLAVDAIIMAEGAERKEQLAAWIADKKQVSAYAMSLPQIDNGVFIPPSRWKCAKCDQKYNMWLNLADGIILCGRKNWDETGDNNHAIEHYKETSYPPTVKLGTITADLEAAGRVPSLALKETHKTPKNLRTNHGYTLWQLRCSLIQSLPTVIGTEFKKVDSTGKPFWTRLYRSCEQLLHGNNASCVFNSVLQFTTFTSSSDILLVCSYIWCNCVFRCYINHSLKMAFEMAPADPTVDTKLAHGMLSGKYLIPALENDDKANAITSTSNKQEGAPPRMFKAVIAASHPEFSSMRQQCRSIPLILNAAIDISCGRELQENFGN</sequence>
<dbReference type="EMBL" id="JADGMS010000016">
    <property type="protein sequence ID" value="KAF9666850.1"/>
    <property type="molecule type" value="Genomic_DNA"/>
</dbReference>
<dbReference type="Gene3D" id="3.90.70.10">
    <property type="entry name" value="Cysteine proteinases"/>
    <property type="match status" value="1"/>
</dbReference>
<name>A0A835JGN5_9ROSI</name>
<evidence type="ECO:0000256" key="3">
    <source>
        <dbReference type="ARBA" id="ARBA00012759"/>
    </source>
</evidence>
<evidence type="ECO:0000256" key="1">
    <source>
        <dbReference type="ARBA" id="ARBA00000707"/>
    </source>
</evidence>
<dbReference type="InterPro" id="IPR001607">
    <property type="entry name" value="Znf_UBP"/>
</dbReference>
<feature type="compositionally biased region" description="Polar residues" evidence="13">
    <location>
        <begin position="12"/>
        <end position="27"/>
    </location>
</feature>
<evidence type="ECO:0000256" key="6">
    <source>
        <dbReference type="ARBA" id="ARBA00022737"/>
    </source>
</evidence>
<dbReference type="InterPro" id="IPR013083">
    <property type="entry name" value="Znf_RING/FYVE/PHD"/>
</dbReference>
<feature type="compositionally biased region" description="Polar residues" evidence="13">
    <location>
        <begin position="58"/>
        <end position="67"/>
    </location>
</feature>
<dbReference type="AlphaFoldDB" id="A0A835JGN5"/>
<evidence type="ECO:0000313" key="16">
    <source>
        <dbReference type="Proteomes" id="UP000657918"/>
    </source>
</evidence>
<evidence type="ECO:0000256" key="11">
    <source>
        <dbReference type="ARBA" id="ARBA00022833"/>
    </source>
</evidence>
<feature type="region of interest" description="Disordered" evidence="13">
    <location>
        <begin position="43"/>
        <end position="67"/>
    </location>
</feature>
<feature type="region of interest" description="Disordered" evidence="13">
    <location>
        <begin position="1"/>
        <end position="29"/>
    </location>
</feature>
<dbReference type="GO" id="GO:0004843">
    <property type="term" value="F:cysteine-type deubiquitinase activity"/>
    <property type="evidence" value="ECO:0007669"/>
    <property type="project" value="UniProtKB-EC"/>
</dbReference>
<dbReference type="Pfam" id="PF02148">
    <property type="entry name" value="zf-UBP"/>
    <property type="match status" value="1"/>
</dbReference>
<keyword evidence="9" id="KW-0378">Hydrolase</keyword>
<dbReference type="FunFam" id="3.30.40.10:FF:000026">
    <property type="entry name" value="Ubiquitin carboxyl-terminal hydrolase"/>
    <property type="match status" value="1"/>
</dbReference>
<dbReference type="PROSITE" id="PS50271">
    <property type="entry name" value="ZF_UBP"/>
    <property type="match status" value="1"/>
</dbReference>
<keyword evidence="6" id="KW-0677">Repeat</keyword>
<protein>
    <recommendedName>
        <fullName evidence="3">ubiquitinyl hydrolase 1</fullName>
        <ecNumber evidence="3">3.4.19.12</ecNumber>
    </recommendedName>
</protein>
<dbReference type="GO" id="GO:0006508">
    <property type="term" value="P:proteolysis"/>
    <property type="evidence" value="ECO:0007669"/>
    <property type="project" value="UniProtKB-KW"/>
</dbReference>
<dbReference type="Proteomes" id="UP000657918">
    <property type="component" value="Chromosome 16"/>
</dbReference>
<accession>A0A835JGN5</accession>
<comment type="caution">
    <text evidence="15">The sequence shown here is derived from an EMBL/GenBank/DDBJ whole genome shotgun (WGS) entry which is preliminary data.</text>
</comment>
<dbReference type="GO" id="GO:0008270">
    <property type="term" value="F:zinc ion binding"/>
    <property type="evidence" value="ECO:0007669"/>
    <property type="project" value="UniProtKB-KW"/>
</dbReference>
<keyword evidence="5" id="KW-0479">Metal-binding</keyword>
<keyword evidence="4" id="KW-0645">Protease</keyword>
<feature type="domain" description="UBP-type" evidence="14">
    <location>
        <begin position="116"/>
        <end position="232"/>
    </location>
</feature>
<evidence type="ECO:0000256" key="9">
    <source>
        <dbReference type="ARBA" id="ARBA00022801"/>
    </source>
</evidence>
<comment type="similarity">
    <text evidence="2">Belongs to the peptidase C19 family.</text>
</comment>
<evidence type="ECO:0000256" key="8">
    <source>
        <dbReference type="ARBA" id="ARBA00022786"/>
    </source>
</evidence>
<dbReference type="EC" id="3.4.19.12" evidence="3"/>
<organism evidence="15 16">
    <name type="scientific">Salix dunnii</name>
    <dbReference type="NCBI Taxonomy" id="1413687"/>
    <lineage>
        <taxon>Eukaryota</taxon>
        <taxon>Viridiplantae</taxon>
        <taxon>Streptophyta</taxon>
        <taxon>Embryophyta</taxon>
        <taxon>Tracheophyta</taxon>
        <taxon>Spermatophyta</taxon>
        <taxon>Magnoliopsida</taxon>
        <taxon>eudicotyledons</taxon>
        <taxon>Gunneridae</taxon>
        <taxon>Pentapetalae</taxon>
        <taxon>rosids</taxon>
        <taxon>fabids</taxon>
        <taxon>Malpighiales</taxon>
        <taxon>Salicaceae</taxon>
        <taxon>Saliceae</taxon>
        <taxon>Salix</taxon>
    </lineage>
</organism>
<evidence type="ECO:0000313" key="15">
    <source>
        <dbReference type="EMBL" id="KAF9666850.1"/>
    </source>
</evidence>
<evidence type="ECO:0000256" key="13">
    <source>
        <dbReference type="SAM" id="MobiDB-lite"/>
    </source>
</evidence>
<evidence type="ECO:0000256" key="10">
    <source>
        <dbReference type="ARBA" id="ARBA00022807"/>
    </source>
</evidence>
<evidence type="ECO:0000256" key="5">
    <source>
        <dbReference type="ARBA" id="ARBA00022723"/>
    </source>
</evidence>
<keyword evidence="8" id="KW-0833">Ubl conjugation pathway</keyword>
<keyword evidence="11" id="KW-0862">Zinc</keyword>
<dbReference type="SMART" id="SM00290">
    <property type="entry name" value="ZnF_UBP"/>
    <property type="match status" value="1"/>
</dbReference>
<proteinExistence type="inferred from homology"/>
<keyword evidence="10" id="KW-0788">Thiol protease</keyword>
<gene>
    <name evidence="15" type="ORF">SADUNF_Sadunf16G0271600</name>
</gene>